<feature type="region of interest" description="Disordered" evidence="11">
    <location>
        <begin position="109"/>
        <end position="136"/>
    </location>
</feature>
<evidence type="ECO:0000256" key="8">
    <source>
        <dbReference type="ARBA" id="ARBA00022989"/>
    </source>
</evidence>
<feature type="transmembrane region" description="Helical" evidence="12">
    <location>
        <begin position="173"/>
        <end position="196"/>
    </location>
</feature>
<dbReference type="SMART" id="SM00387">
    <property type="entry name" value="HATPase_c"/>
    <property type="match status" value="1"/>
</dbReference>
<dbReference type="EMBL" id="JAJOZR010000001">
    <property type="protein sequence ID" value="MCD7107613.1"/>
    <property type="molecule type" value="Genomic_DNA"/>
</dbReference>
<comment type="catalytic activity">
    <reaction evidence="1">
        <text>ATP + protein L-histidine = ADP + protein N-phospho-L-histidine.</text>
        <dbReference type="EC" id="2.7.13.3"/>
    </reaction>
</comment>
<evidence type="ECO:0000256" key="5">
    <source>
        <dbReference type="ARBA" id="ARBA00022679"/>
    </source>
</evidence>
<dbReference type="Proteomes" id="UP001139089">
    <property type="component" value="Unassembled WGS sequence"/>
</dbReference>
<reference evidence="15" key="1">
    <citation type="submission" date="2021-12" db="EMBL/GenBank/DDBJ databases">
        <authorList>
            <person name="Li Y."/>
        </authorList>
    </citation>
    <scope>NUCLEOTIDE SEQUENCE</scope>
    <source>
        <strain evidence="15">DKSPLA3</strain>
    </source>
</reference>
<protein>
    <recommendedName>
        <fullName evidence="3">histidine kinase</fullName>
        <ecNumber evidence="3">2.7.13.3</ecNumber>
    </recommendedName>
</protein>
<keyword evidence="10 12" id="KW-0472">Membrane</keyword>
<evidence type="ECO:0000256" key="7">
    <source>
        <dbReference type="ARBA" id="ARBA00022777"/>
    </source>
</evidence>
<dbReference type="PRINTS" id="PR00344">
    <property type="entry name" value="BCTRLSENSOR"/>
</dbReference>
<dbReference type="InterPro" id="IPR004358">
    <property type="entry name" value="Sig_transdc_His_kin-like_C"/>
</dbReference>
<evidence type="ECO:0000256" key="3">
    <source>
        <dbReference type="ARBA" id="ARBA00012438"/>
    </source>
</evidence>
<dbReference type="InterPro" id="IPR003661">
    <property type="entry name" value="HisK_dim/P_dom"/>
</dbReference>
<sequence>MKLLALPSRSTISARLLIFSTLFVTAAVIVAAVILWLIVAGVVREQIDQRLDTQIDALRGTLVVQPDGSLALGAALDGPPFDRIGSGWYWQVTGDGAPITSLSLGRRTIESPPRPMPGRHRAGAGDPQTRAEAADDGGRDLHIRTVETRIGDRTLDISATAPQAALNDPARRALLWLVPAMAVLGISLVLGTLLQVRYGLRPLKRLTRDIADVAEGSRETLPDAQAEELRPVAGEINRLIATNVQRLADTRLHFANLAHGLKTPVASLSLALDDRNDPDGEMRRLVERIDERIRHHLARARKTMSGAGMGAATDLHASLADLVQILSRIHADRGLAIDCAVHADIAVACAADDLDEILGNLIDNACKWARTAVGITAVVEGRTVVISIEDDGPGIAEDRIANAFLPGTRMDETVQGDGFGLTIAREVAELYGGSIVLANRPAGGLTVRLTLPRATAQTAAAIPRADRADG</sequence>
<evidence type="ECO:0000313" key="16">
    <source>
        <dbReference type="Proteomes" id="UP001139089"/>
    </source>
</evidence>
<evidence type="ECO:0000256" key="11">
    <source>
        <dbReference type="SAM" id="MobiDB-lite"/>
    </source>
</evidence>
<feature type="domain" description="Histidine kinase" evidence="13">
    <location>
        <begin position="256"/>
        <end position="455"/>
    </location>
</feature>
<comment type="subcellular location">
    <subcellularLocation>
        <location evidence="2">Membrane</location>
    </subcellularLocation>
</comment>
<keyword evidence="8 12" id="KW-1133">Transmembrane helix</keyword>
<dbReference type="PROSITE" id="PS50109">
    <property type="entry name" value="HIS_KIN"/>
    <property type="match status" value="1"/>
</dbReference>
<evidence type="ECO:0000256" key="9">
    <source>
        <dbReference type="ARBA" id="ARBA00023012"/>
    </source>
</evidence>
<dbReference type="CDD" id="cd00082">
    <property type="entry name" value="HisKA"/>
    <property type="match status" value="1"/>
</dbReference>
<organism evidence="15 16">
    <name type="scientific">Rhizobium quercicola</name>
    <dbReference type="NCBI Taxonomy" id="2901226"/>
    <lineage>
        <taxon>Bacteria</taxon>
        <taxon>Pseudomonadati</taxon>
        <taxon>Pseudomonadota</taxon>
        <taxon>Alphaproteobacteria</taxon>
        <taxon>Hyphomicrobiales</taxon>
        <taxon>Rhizobiaceae</taxon>
        <taxon>Rhizobium/Agrobacterium group</taxon>
        <taxon>Rhizobium</taxon>
    </lineage>
</organism>
<name>A0A9X1NQU0_9HYPH</name>
<dbReference type="PANTHER" id="PTHR45436:SF5">
    <property type="entry name" value="SENSOR HISTIDINE KINASE TRCS"/>
    <property type="match status" value="1"/>
</dbReference>
<evidence type="ECO:0000259" key="13">
    <source>
        <dbReference type="PROSITE" id="PS50109"/>
    </source>
</evidence>
<dbReference type="InterPro" id="IPR003660">
    <property type="entry name" value="HAMP_dom"/>
</dbReference>
<dbReference type="InterPro" id="IPR050428">
    <property type="entry name" value="TCS_sensor_his_kinase"/>
</dbReference>
<dbReference type="InterPro" id="IPR005467">
    <property type="entry name" value="His_kinase_dom"/>
</dbReference>
<gene>
    <name evidence="15" type="ORF">LRX75_01040</name>
</gene>
<dbReference type="Gene3D" id="1.10.287.130">
    <property type="match status" value="1"/>
</dbReference>
<dbReference type="AlphaFoldDB" id="A0A9X1NQU0"/>
<dbReference type="InterPro" id="IPR003594">
    <property type="entry name" value="HATPase_dom"/>
</dbReference>
<dbReference type="PANTHER" id="PTHR45436">
    <property type="entry name" value="SENSOR HISTIDINE KINASE YKOH"/>
    <property type="match status" value="1"/>
</dbReference>
<accession>A0A9X1NQU0</accession>
<dbReference type="RefSeq" id="WP_231811356.1">
    <property type="nucleotide sequence ID" value="NZ_JAJOZR010000001.1"/>
</dbReference>
<dbReference type="GO" id="GO:0000155">
    <property type="term" value="F:phosphorelay sensor kinase activity"/>
    <property type="evidence" value="ECO:0007669"/>
    <property type="project" value="InterPro"/>
</dbReference>
<feature type="domain" description="HAMP" evidence="14">
    <location>
        <begin position="197"/>
        <end position="248"/>
    </location>
</feature>
<dbReference type="InterPro" id="IPR036890">
    <property type="entry name" value="HATPase_C_sf"/>
</dbReference>
<evidence type="ECO:0000256" key="6">
    <source>
        <dbReference type="ARBA" id="ARBA00022692"/>
    </source>
</evidence>
<evidence type="ECO:0000256" key="1">
    <source>
        <dbReference type="ARBA" id="ARBA00000085"/>
    </source>
</evidence>
<keyword evidence="5" id="KW-0808">Transferase</keyword>
<evidence type="ECO:0000256" key="2">
    <source>
        <dbReference type="ARBA" id="ARBA00004370"/>
    </source>
</evidence>
<proteinExistence type="predicted"/>
<dbReference type="GO" id="GO:0005886">
    <property type="term" value="C:plasma membrane"/>
    <property type="evidence" value="ECO:0007669"/>
    <property type="project" value="TreeGrafter"/>
</dbReference>
<evidence type="ECO:0000256" key="12">
    <source>
        <dbReference type="SAM" id="Phobius"/>
    </source>
</evidence>
<comment type="caution">
    <text evidence="15">The sequence shown here is derived from an EMBL/GenBank/DDBJ whole genome shotgun (WGS) entry which is preliminary data.</text>
</comment>
<dbReference type="PROSITE" id="PS50885">
    <property type="entry name" value="HAMP"/>
    <property type="match status" value="1"/>
</dbReference>
<feature type="transmembrane region" description="Helical" evidence="12">
    <location>
        <begin position="12"/>
        <end position="39"/>
    </location>
</feature>
<dbReference type="SUPFAM" id="SSF55874">
    <property type="entry name" value="ATPase domain of HSP90 chaperone/DNA topoisomerase II/histidine kinase"/>
    <property type="match status" value="1"/>
</dbReference>
<evidence type="ECO:0000259" key="14">
    <source>
        <dbReference type="PROSITE" id="PS50885"/>
    </source>
</evidence>
<dbReference type="Pfam" id="PF02518">
    <property type="entry name" value="HATPase_c"/>
    <property type="match status" value="1"/>
</dbReference>
<keyword evidence="6 12" id="KW-0812">Transmembrane</keyword>
<evidence type="ECO:0000313" key="15">
    <source>
        <dbReference type="EMBL" id="MCD7107613.1"/>
    </source>
</evidence>
<keyword evidence="9" id="KW-0902">Two-component regulatory system</keyword>
<evidence type="ECO:0000256" key="4">
    <source>
        <dbReference type="ARBA" id="ARBA00022553"/>
    </source>
</evidence>
<keyword evidence="4" id="KW-0597">Phosphoprotein</keyword>
<dbReference type="Gene3D" id="3.30.565.10">
    <property type="entry name" value="Histidine kinase-like ATPase, C-terminal domain"/>
    <property type="match status" value="1"/>
</dbReference>
<evidence type="ECO:0000256" key="10">
    <source>
        <dbReference type="ARBA" id="ARBA00023136"/>
    </source>
</evidence>
<keyword evidence="7 15" id="KW-0418">Kinase</keyword>
<dbReference type="EC" id="2.7.13.3" evidence="3"/>
<keyword evidence="16" id="KW-1185">Reference proteome</keyword>